<accession>A0A9P3LVX3</accession>
<evidence type="ECO:0000256" key="5">
    <source>
        <dbReference type="ARBA" id="ARBA00023242"/>
    </source>
</evidence>
<dbReference type="SUPFAM" id="SSF57716">
    <property type="entry name" value="Glucocorticoid receptor-like (DNA-binding domain)"/>
    <property type="match status" value="2"/>
</dbReference>
<evidence type="ECO:0000256" key="4">
    <source>
        <dbReference type="ARBA" id="ARBA00022833"/>
    </source>
</evidence>
<organism evidence="9 10">
    <name type="scientific">Entomortierella parvispora</name>
    <dbReference type="NCBI Taxonomy" id="205924"/>
    <lineage>
        <taxon>Eukaryota</taxon>
        <taxon>Fungi</taxon>
        <taxon>Fungi incertae sedis</taxon>
        <taxon>Mucoromycota</taxon>
        <taxon>Mortierellomycotina</taxon>
        <taxon>Mortierellomycetes</taxon>
        <taxon>Mortierellales</taxon>
        <taxon>Mortierellaceae</taxon>
        <taxon>Entomortierella</taxon>
    </lineage>
</organism>
<dbReference type="Gene3D" id="3.30.50.10">
    <property type="entry name" value="Erythroid Transcription Factor GATA-1, subunit A"/>
    <property type="match status" value="2"/>
</dbReference>
<dbReference type="CDD" id="cd00202">
    <property type="entry name" value="ZnF_GATA"/>
    <property type="match status" value="2"/>
</dbReference>
<feature type="region of interest" description="Disordered" evidence="7">
    <location>
        <begin position="77"/>
        <end position="103"/>
    </location>
</feature>
<feature type="region of interest" description="Disordered" evidence="7">
    <location>
        <begin position="678"/>
        <end position="709"/>
    </location>
</feature>
<evidence type="ECO:0000313" key="10">
    <source>
        <dbReference type="Proteomes" id="UP000827284"/>
    </source>
</evidence>
<feature type="region of interest" description="Disordered" evidence="7">
    <location>
        <begin position="1"/>
        <end position="52"/>
    </location>
</feature>
<feature type="domain" description="GATA-type" evidence="8">
    <location>
        <begin position="549"/>
        <end position="598"/>
    </location>
</feature>
<evidence type="ECO:0000256" key="1">
    <source>
        <dbReference type="ARBA" id="ARBA00004123"/>
    </source>
</evidence>
<keyword evidence="10" id="KW-1185">Reference proteome</keyword>
<feature type="compositionally biased region" description="Low complexity" evidence="7">
    <location>
        <begin position="355"/>
        <end position="367"/>
    </location>
</feature>
<keyword evidence="3 6" id="KW-0863">Zinc-finger</keyword>
<feature type="compositionally biased region" description="Polar residues" evidence="7">
    <location>
        <begin position="18"/>
        <end position="34"/>
    </location>
</feature>
<dbReference type="Pfam" id="PF00320">
    <property type="entry name" value="GATA"/>
    <property type="match status" value="2"/>
</dbReference>
<reference evidence="9" key="2">
    <citation type="journal article" date="2022" name="Microbiol. Resour. Announc.">
        <title>Whole-Genome Sequence of Entomortierella parvispora E1425, a Mucoromycotan Fungus Associated with Burkholderiaceae-Related Endosymbiotic Bacteria.</title>
        <authorList>
            <person name="Herlambang A."/>
            <person name="Guo Y."/>
            <person name="Takashima Y."/>
            <person name="Narisawa K."/>
            <person name="Ohta H."/>
            <person name="Nishizawa T."/>
        </authorList>
    </citation>
    <scope>NUCLEOTIDE SEQUENCE</scope>
    <source>
        <strain evidence="9">E1425</strain>
    </source>
</reference>
<dbReference type="PANTHER" id="PTHR10071">
    <property type="entry name" value="TRANSCRIPTION FACTOR GATA FAMILY MEMBER"/>
    <property type="match status" value="1"/>
</dbReference>
<dbReference type="SMART" id="SM00401">
    <property type="entry name" value="ZnF_GATA"/>
    <property type="match status" value="2"/>
</dbReference>
<dbReference type="GO" id="GO:0045944">
    <property type="term" value="P:positive regulation of transcription by RNA polymerase II"/>
    <property type="evidence" value="ECO:0007669"/>
    <property type="project" value="TreeGrafter"/>
</dbReference>
<evidence type="ECO:0000256" key="2">
    <source>
        <dbReference type="ARBA" id="ARBA00022723"/>
    </source>
</evidence>
<keyword evidence="4" id="KW-0862">Zinc</keyword>
<keyword evidence="2" id="KW-0479">Metal-binding</keyword>
<sequence length="767" mass="83854">MPHEENPSKRQLDLGHQPCQSLTRPALTSVSGADTATTTTTTTTATTKTTTTEGSLGLGISLDSELDKRKRLKVPCSQANANDGGGPASHLESPAPSIDMSESLSPHPLPLLTIPVNGGLENINNGVVSTLVPAKVEILLPILSESDTQLPDSENRAGQEPRSVSTDGDIASGGKIPSQPTIENGHRSPPAFEAVGSPLVFQSHLDDPPLEPNWNPYDELETRTRPDESTYRSNLACRVETVAGGSSFIPSEKPFDGGLTALEWSSGSNTGTSLLPPFDDIHPEPRYPQHYQEHYSQLDPGLQSWSPTLGHSHSGQVARSSRSKRVRKSTATPPNMMSVLSPVDAGHDQECYFGPSQPYQSIQQPSYHQHHLHHRQHPLDSYPYPDPSRRLHRDHDSYNQMHLGQSNGNPGHMYSGSSSQLGYMPSTHLSLSDAASAAIAADMNGHDLGYTSYTPLSTTTAYPSIFGSSEGSYSTNYQDQHQQGGQSHHQLSCHSNHDPSYSDHYTLALSQPLGMVSENLSLSSKNGEYPRRNLSKQELQAMDPDPKYCFNCHTRATPSWRRCPEGRILLCNACGLYQKLHGKPRPFFTAKDGTIKIHRTQAEHDPCHLCGVTSTPIWRKGPQEENLCNACNLLMKQPQQQEQQPHTQGQRQKSTDRHYAHQHQHLHPEVFSEVVLSPSAPSPTTWQMHAGTGGGHGDDASEVSDSMGSTVDSLSMVRFDEGETFSIATEDSTRSALGNNSRRLRATSRNSNSPAPNRSRSTRSMTK</sequence>
<dbReference type="Proteomes" id="UP000827284">
    <property type="component" value="Unassembled WGS sequence"/>
</dbReference>
<keyword evidence="5" id="KW-0539">Nucleus</keyword>
<dbReference type="GO" id="GO:0008270">
    <property type="term" value="F:zinc ion binding"/>
    <property type="evidence" value="ECO:0007669"/>
    <property type="project" value="UniProtKB-KW"/>
</dbReference>
<feature type="compositionally biased region" description="Low complexity" evidence="7">
    <location>
        <begin position="639"/>
        <end position="652"/>
    </location>
</feature>
<feature type="region of interest" description="Disordered" evidence="7">
    <location>
        <begin position="639"/>
        <end position="664"/>
    </location>
</feature>
<dbReference type="InterPro" id="IPR013088">
    <property type="entry name" value="Znf_NHR/GATA"/>
</dbReference>
<dbReference type="InterPro" id="IPR000679">
    <property type="entry name" value="Znf_GATA"/>
</dbReference>
<dbReference type="GO" id="GO:0005634">
    <property type="term" value="C:nucleus"/>
    <property type="evidence" value="ECO:0007669"/>
    <property type="project" value="UniProtKB-SubCell"/>
</dbReference>
<evidence type="ECO:0000259" key="8">
    <source>
        <dbReference type="PROSITE" id="PS50114"/>
    </source>
</evidence>
<feature type="region of interest" description="Disordered" evidence="7">
    <location>
        <begin position="730"/>
        <end position="767"/>
    </location>
</feature>
<evidence type="ECO:0000313" key="9">
    <source>
        <dbReference type="EMBL" id="GJJ72190.1"/>
    </source>
</evidence>
<comment type="caution">
    <text evidence="9">The sequence shown here is derived from an EMBL/GenBank/DDBJ whole genome shotgun (WGS) entry which is preliminary data.</text>
</comment>
<evidence type="ECO:0000256" key="7">
    <source>
        <dbReference type="SAM" id="MobiDB-lite"/>
    </source>
</evidence>
<feature type="compositionally biased region" description="Low complexity" evidence="7">
    <location>
        <begin position="747"/>
        <end position="767"/>
    </location>
</feature>
<evidence type="ECO:0000256" key="3">
    <source>
        <dbReference type="ARBA" id="ARBA00022771"/>
    </source>
</evidence>
<reference evidence="9" key="1">
    <citation type="submission" date="2021-11" db="EMBL/GenBank/DDBJ databases">
        <authorList>
            <person name="Herlambang A."/>
            <person name="Guo Y."/>
            <person name="Takashima Y."/>
            <person name="Nishizawa T."/>
        </authorList>
    </citation>
    <scope>NUCLEOTIDE SEQUENCE</scope>
    <source>
        <strain evidence="9">E1425</strain>
    </source>
</reference>
<dbReference type="GO" id="GO:0000978">
    <property type="term" value="F:RNA polymerase II cis-regulatory region sequence-specific DNA binding"/>
    <property type="evidence" value="ECO:0007669"/>
    <property type="project" value="TreeGrafter"/>
</dbReference>
<feature type="region of interest" description="Disordered" evidence="7">
    <location>
        <begin position="470"/>
        <end position="497"/>
    </location>
</feature>
<dbReference type="PROSITE" id="PS50114">
    <property type="entry name" value="GATA_ZN_FINGER_2"/>
    <property type="match status" value="2"/>
</dbReference>
<feature type="compositionally biased region" description="Polar residues" evidence="7">
    <location>
        <begin position="730"/>
        <end position="741"/>
    </location>
</feature>
<evidence type="ECO:0000256" key="6">
    <source>
        <dbReference type="PROSITE-ProRule" id="PRU00094"/>
    </source>
</evidence>
<name>A0A9P3LVX3_9FUNG</name>
<dbReference type="GO" id="GO:0000981">
    <property type="term" value="F:DNA-binding transcription factor activity, RNA polymerase II-specific"/>
    <property type="evidence" value="ECO:0007669"/>
    <property type="project" value="TreeGrafter"/>
</dbReference>
<feature type="region of interest" description="Disordered" evidence="7">
    <location>
        <begin position="299"/>
        <end position="394"/>
    </location>
</feature>
<dbReference type="PANTHER" id="PTHR10071:SF281">
    <property type="entry name" value="BOX A-BINDING FACTOR-RELATED"/>
    <property type="match status" value="1"/>
</dbReference>
<feature type="compositionally biased region" description="Basic and acidic residues" evidence="7">
    <location>
        <begin position="220"/>
        <end position="230"/>
    </location>
</feature>
<gene>
    <name evidence="9" type="ORF">EMPS_04547</name>
</gene>
<proteinExistence type="predicted"/>
<comment type="subcellular location">
    <subcellularLocation>
        <location evidence="1">Nucleus</location>
    </subcellularLocation>
</comment>
<feature type="region of interest" description="Disordered" evidence="7">
    <location>
        <begin position="148"/>
        <end position="231"/>
    </location>
</feature>
<dbReference type="OrthoDB" id="515401at2759"/>
<feature type="domain" description="GATA-type" evidence="8">
    <location>
        <begin position="601"/>
        <end position="636"/>
    </location>
</feature>
<feature type="compositionally biased region" description="Low complexity" evidence="7">
    <location>
        <begin position="478"/>
        <end position="494"/>
    </location>
</feature>
<feature type="compositionally biased region" description="Polar residues" evidence="7">
    <location>
        <begin position="303"/>
        <end position="315"/>
    </location>
</feature>
<feature type="compositionally biased region" description="Basic and acidic residues" evidence="7">
    <location>
        <begin position="1"/>
        <end position="13"/>
    </location>
</feature>
<dbReference type="GO" id="GO:0000122">
    <property type="term" value="P:negative regulation of transcription by RNA polymerase II"/>
    <property type="evidence" value="ECO:0007669"/>
    <property type="project" value="TreeGrafter"/>
</dbReference>
<dbReference type="InterPro" id="IPR039355">
    <property type="entry name" value="Transcription_factor_GATA"/>
</dbReference>
<dbReference type="EMBL" id="BQFW01000006">
    <property type="protein sequence ID" value="GJJ72190.1"/>
    <property type="molecule type" value="Genomic_DNA"/>
</dbReference>
<dbReference type="PROSITE" id="PS00344">
    <property type="entry name" value="GATA_ZN_FINGER_1"/>
    <property type="match status" value="1"/>
</dbReference>
<feature type="compositionally biased region" description="Low complexity" evidence="7">
    <location>
        <begin position="35"/>
        <end position="52"/>
    </location>
</feature>
<dbReference type="AlphaFoldDB" id="A0A9P3LVX3"/>
<protein>
    <recommendedName>
        <fullName evidence="8">GATA-type domain-containing protein</fullName>
    </recommendedName>
</protein>